<dbReference type="PROSITE" id="PS00356">
    <property type="entry name" value="HTH_LACI_1"/>
    <property type="match status" value="1"/>
</dbReference>
<dbReference type="PANTHER" id="PTHR30146">
    <property type="entry name" value="LACI-RELATED TRANSCRIPTIONAL REPRESSOR"/>
    <property type="match status" value="1"/>
</dbReference>
<keyword evidence="2 5" id="KW-0238">DNA-binding</keyword>
<reference evidence="5" key="1">
    <citation type="submission" date="2020-08" db="EMBL/GenBank/DDBJ databases">
        <title>Sequencing the genomes of 1000 actinobacteria strains.</title>
        <authorList>
            <person name="Klenk H.-P."/>
        </authorList>
    </citation>
    <scope>NUCLEOTIDE SEQUENCE</scope>
    <source>
        <strain evidence="5">DSM 10695</strain>
    </source>
</reference>
<dbReference type="GO" id="GO:0000976">
    <property type="term" value="F:transcription cis-regulatory region binding"/>
    <property type="evidence" value="ECO:0007669"/>
    <property type="project" value="TreeGrafter"/>
</dbReference>
<evidence type="ECO:0000313" key="6">
    <source>
        <dbReference type="Proteomes" id="UP000617426"/>
    </source>
</evidence>
<dbReference type="Gene3D" id="1.10.260.40">
    <property type="entry name" value="lambda repressor-like DNA-binding domains"/>
    <property type="match status" value="1"/>
</dbReference>
<dbReference type="PROSITE" id="PS50932">
    <property type="entry name" value="HTH_LACI_2"/>
    <property type="match status" value="1"/>
</dbReference>
<evidence type="ECO:0000256" key="2">
    <source>
        <dbReference type="ARBA" id="ARBA00023125"/>
    </source>
</evidence>
<dbReference type="Proteomes" id="UP000617426">
    <property type="component" value="Unassembled WGS sequence"/>
</dbReference>
<dbReference type="Pfam" id="PF13377">
    <property type="entry name" value="Peripla_BP_3"/>
    <property type="match status" value="1"/>
</dbReference>
<comment type="caution">
    <text evidence="5">The sequence shown here is derived from an EMBL/GenBank/DDBJ whole genome shotgun (WGS) entry which is preliminary data.</text>
</comment>
<dbReference type="Gene3D" id="3.40.50.2300">
    <property type="match status" value="2"/>
</dbReference>
<dbReference type="GO" id="GO:0003700">
    <property type="term" value="F:DNA-binding transcription factor activity"/>
    <property type="evidence" value="ECO:0007669"/>
    <property type="project" value="TreeGrafter"/>
</dbReference>
<organism evidence="5 6">
    <name type="scientific">Schaalia hyovaginalis</name>
    <dbReference type="NCBI Taxonomy" id="29316"/>
    <lineage>
        <taxon>Bacteria</taxon>
        <taxon>Bacillati</taxon>
        <taxon>Actinomycetota</taxon>
        <taxon>Actinomycetes</taxon>
        <taxon>Actinomycetales</taxon>
        <taxon>Actinomycetaceae</taxon>
        <taxon>Schaalia</taxon>
    </lineage>
</organism>
<keyword evidence="3" id="KW-0804">Transcription</keyword>
<keyword evidence="1" id="KW-0805">Transcription regulation</keyword>
<dbReference type="InterPro" id="IPR028082">
    <property type="entry name" value="Peripla_BP_I"/>
</dbReference>
<dbReference type="SUPFAM" id="SSF53822">
    <property type="entry name" value="Periplasmic binding protein-like I"/>
    <property type="match status" value="1"/>
</dbReference>
<evidence type="ECO:0000256" key="3">
    <source>
        <dbReference type="ARBA" id="ARBA00023163"/>
    </source>
</evidence>
<proteinExistence type="predicted"/>
<evidence type="ECO:0000313" key="5">
    <source>
        <dbReference type="EMBL" id="MBB6334085.1"/>
    </source>
</evidence>
<dbReference type="InterPro" id="IPR046335">
    <property type="entry name" value="LacI/GalR-like_sensor"/>
</dbReference>
<dbReference type="SUPFAM" id="SSF47413">
    <property type="entry name" value="lambda repressor-like DNA-binding domains"/>
    <property type="match status" value="1"/>
</dbReference>
<dbReference type="RefSeq" id="WP_184451844.1">
    <property type="nucleotide sequence ID" value="NZ_JACHMK010000001.1"/>
</dbReference>
<protein>
    <submittedName>
        <fullName evidence="5">DNA-binding LacI/PurR family transcriptional regulator</fullName>
    </submittedName>
</protein>
<dbReference type="SMART" id="SM00354">
    <property type="entry name" value="HTH_LACI"/>
    <property type="match status" value="1"/>
</dbReference>
<evidence type="ECO:0000259" key="4">
    <source>
        <dbReference type="PROSITE" id="PS50932"/>
    </source>
</evidence>
<accession>A0A923IXF9</accession>
<gene>
    <name evidence="5" type="ORF">HD592_000650</name>
</gene>
<keyword evidence="6" id="KW-1185">Reference proteome</keyword>
<name>A0A923IXF9_9ACTO</name>
<feature type="domain" description="HTH lacI-type" evidence="4">
    <location>
        <begin position="11"/>
        <end position="65"/>
    </location>
</feature>
<evidence type="ECO:0000256" key="1">
    <source>
        <dbReference type="ARBA" id="ARBA00023015"/>
    </source>
</evidence>
<dbReference type="PANTHER" id="PTHR30146:SF109">
    <property type="entry name" value="HTH-TYPE TRANSCRIPTIONAL REGULATOR GALS"/>
    <property type="match status" value="1"/>
</dbReference>
<dbReference type="InterPro" id="IPR000843">
    <property type="entry name" value="HTH_LacI"/>
</dbReference>
<sequence length="331" mass="35064">MSTRRLATKKVSLADVAELAGVSTNTVSRVVRGDPEVADATRKRITTLLNEVGYRPNYAARALAAKRTGVLHVLLAAPMFHGHGRVLLSVLNAGSEAGYHVSLSNAYRADGSLGSDVAPFDVDAVVILAGQDPTVELAVDIGKRVPTVLVLTSEKGLDGISTAAIDNVKGARLATQHLLMQGVSDIIHVAGPSGWSDAAMRKQGFLQACDEYGVQGRVIESQSWNSQDGYDVMGSVRRLPEAVQTANDQLALGAMRLIHERGAGVPGDVKVVGFDDIDGADCYSPPLTTIRQPFDRLGRTAVRIARSMIEGGSTEDVTIDPELVIRASSTL</sequence>
<dbReference type="EMBL" id="JACHMK010000001">
    <property type="protein sequence ID" value="MBB6334085.1"/>
    <property type="molecule type" value="Genomic_DNA"/>
</dbReference>
<dbReference type="AlphaFoldDB" id="A0A923IXF9"/>
<dbReference type="Pfam" id="PF00356">
    <property type="entry name" value="LacI"/>
    <property type="match status" value="1"/>
</dbReference>
<dbReference type="InterPro" id="IPR010982">
    <property type="entry name" value="Lambda_DNA-bd_dom_sf"/>
</dbReference>
<dbReference type="CDD" id="cd01392">
    <property type="entry name" value="HTH_LacI"/>
    <property type="match status" value="1"/>
</dbReference>